<evidence type="ECO:0000313" key="3">
    <source>
        <dbReference type="Proteomes" id="UP001189429"/>
    </source>
</evidence>
<accession>A0ABN9QX29</accession>
<dbReference type="Proteomes" id="UP001189429">
    <property type="component" value="Unassembled WGS sequence"/>
</dbReference>
<reference evidence="2" key="1">
    <citation type="submission" date="2023-10" db="EMBL/GenBank/DDBJ databases">
        <authorList>
            <person name="Chen Y."/>
            <person name="Shah S."/>
            <person name="Dougan E. K."/>
            <person name="Thang M."/>
            <person name="Chan C."/>
        </authorList>
    </citation>
    <scope>NUCLEOTIDE SEQUENCE [LARGE SCALE GENOMIC DNA]</scope>
</reference>
<proteinExistence type="predicted"/>
<dbReference type="EMBL" id="CAUYUJ010004136">
    <property type="protein sequence ID" value="CAK0808312.1"/>
    <property type="molecule type" value="Genomic_DNA"/>
</dbReference>
<comment type="caution">
    <text evidence="2">The sequence shown here is derived from an EMBL/GenBank/DDBJ whole genome shotgun (WGS) entry which is preliminary data.</text>
</comment>
<evidence type="ECO:0000256" key="1">
    <source>
        <dbReference type="SAM" id="MobiDB-lite"/>
    </source>
</evidence>
<protein>
    <submittedName>
        <fullName evidence="2">Uncharacterized protein</fullName>
    </submittedName>
</protein>
<gene>
    <name evidence="2" type="ORF">PCOR1329_LOCUS13948</name>
</gene>
<feature type="region of interest" description="Disordered" evidence="1">
    <location>
        <begin position="68"/>
        <end position="120"/>
    </location>
</feature>
<evidence type="ECO:0000313" key="2">
    <source>
        <dbReference type="EMBL" id="CAK0808312.1"/>
    </source>
</evidence>
<keyword evidence="3" id="KW-1185">Reference proteome</keyword>
<sequence>MKRRLPPMLPGQQPRVVATGALGVGRRRLLGSELPPAFGNSGFRGSLHARLDKALAVGFEAASSLVEMRSGTSGTSSGACLRSGGVGRRGGAPRAAGPVSGGEVGLDTRPGAAAPDSGAEVREIQEVYSVDDWEAHEGKRPHEGTKALPRGKRIPAAVLEELTREAPADPRSQEFTCVQPAGRRCESHAARG</sequence>
<organism evidence="2 3">
    <name type="scientific">Prorocentrum cordatum</name>
    <dbReference type="NCBI Taxonomy" id="2364126"/>
    <lineage>
        <taxon>Eukaryota</taxon>
        <taxon>Sar</taxon>
        <taxon>Alveolata</taxon>
        <taxon>Dinophyceae</taxon>
        <taxon>Prorocentrales</taxon>
        <taxon>Prorocentraceae</taxon>
        <taxon>Prorocentrum</taxon>
    </lineage>
</organism>
<name>A0ABN9QX29_9DINO</name>